<evidence type="ECO:0000313" key="2">
    <source>
        <dbReference type="Proteomes" id="UP000254978"/>
    </source>
</evidence>
<sequence>MTHRAGFCSGWPTPNGYLEFGTGGSTYSAAKLGVEFIAVDSDRVFLDAVRAKIDGDGYGRPDGQTFTYADIGVTGPWGRPVGASTPARLDKFRRYSDPPAQCLADGRLPDLILVDGRFRVACALKTLRMLRHTHGWTMLVDDYTDRPADHVIADFADFVQLVGRMAVFRAPASVDGDELDRAIAAYETVLD</sequence>
<organism evidence="1 2">
    <name type="scientific">Mycolicibacterium tokaiense</name>
    <dbReference type="NCBI Taxonomy" id="39695"/>
    <lineage>
        <taxon>Bacteria</taxon>
        <taxon>Bacillati</taxon>
        <taxon>Actinomycetota</taxon>
        <taxon>Actinomycetes</taxon>
        <taxon>Mycobacteriales</taxon>
        <taxon>Mycobacteriaceae</taxon>
        <taxon>Mycolicibacterium</taxon>
    </lineage>
</organism>
<dbReference type="Proteomes" id="UP000254978">
    <property type="component" value="Unassembled WGS sequence"/>
</dbReference>
<dbReference type="EMBL" id="UGQT01000001">
    <property type="protein sequence ID" value="STZ58133.1"/>
    <property type="molecule type" value="Genomic_DNA"/>
</dbReference>
<name>A0A378TE50_9MYCO</name>
<dbReference type="Gene3D" id="3.40.50.150">
    <property type="entry name" value="Vaccinia Virus protein VP39"/>
    <property type="match status" value="1"/>
</dbReference>
<accession>A0A378TE50</accession>
<keyword evidence="2" id="KW-1185">Reference proteome</keyword>
<gene>
    <name evidence="1" type="ORF">NCTC10821_01639</name>
</gene>
<dbReference type="InterPro" id="IPR029063">
    <property type="entry name" value="SAM-dependent_MTases_sf"/>
</dbReference>
<protein>
    <recommendedName>
        <fullName evidence="3">Class I SAM-dependent methyltransferase</fullName>
    </recommendedName>
</protein>
<dbReference type="RefSeq" id="WP_115278094.1">
    <property type="nucleotide sequence ID" value="NZ_AP022600.1"/>
</dbReference>
<dbReference type="OrthoDB" id="101857at2"/>
<reference evidence="1 2" key="1">
    <citation type="submission" date="2018-06" db="EMBL/GenBank/DDBJ databases">
        <authorList>
            <consortium name="Pathogen Informatics"/>
            <person name="Doyle S."/>
        </authorList>
    </citation>
    <scope>NUCLEOTIDE SEQUENCE [LARGE SCALE GENOMIC DNA]</scope>
    <source>
        <strain evidence="1 2">NCTC10821</strain>
    </source>
</reference>
<evidence type="ECO:0000313" key="1">
    <source>
        <dbReference type="EMBL" id="STZ58133.1"/>
    </source>
</evidence>
<evidence type="ECO:0008006" key="3">
    <source>
        <dbReference type="Google" id="ProtNLM"/>
    </source>
</evidence>
<proteinExistence type="predicted"/>
<dbReference type="AlphaFoldDB" id="A0A378TE50"/>